<dbReference type="InterPro" id="IPR057412">
    <property type="entry name" value="INTS4_C"/>
</dbReference>
<feature type="domain" description="INTS4 8 helical bundle" evidence="3">
    <location>
        <begin position="4"/>
        <end position="110"/>
    </location>
</feature>
<evidence type="ECO:0000256" key="1">
    <source>
        <dbReference type="ARBA" id="ARBA00004123"/>
    </source>
</evidence>
<accession>A0AAV2QRE3</accession>
<dbReference type="Pfam" id="PF25458">
    <property type="entry name" value="INTS4_C"/>
    <property type="match status" value="1"/>
</dbReference>
<evidence type="ECO:0000259" key="4">
    <source>
        <dbReference type="Pfam" id="PF25458"/>
    </source>
</evidence>
<dbReference type="GO" id="GO:0016180">
    <property type="term" value="P:snRNA processing"/>
    <property type="evidence" value="ECO:0007669"/>
    <property type="project" value="TreeGrafter"/>
</dbReference>
<protein>
    <recommendedName>
        <fullName evidence="7">Integrator complex subunit 4</fullName>
    </recommendedName>
</protein>
<sequence>LKHYRLRHAFTNLGPNEEACIRNLRVRTLALQLVYVVHGSTGSALGLCNNFLEHTEALHRYLTEEKLSGDSFLEAVFDELSQVEEPRPGAVARILKPLLLSHPVPALQAINNPEQVRMCSAEILEPQSDSEVIHKLSSGLVVGVALDAEVHHIPDPSTLRIRVAYPDHSTHLVVPPRAHLRNVGPGNYRLLTNLLVHAQVWSEACHVGISLVLDLSDQEVLATRRHSTAKTDDSATTIQLGEPVKVLVWPKAIKKGI</sequence>
<keyword evidence="6" id="KW-1185">Reference proteome</keyword>
<comment type="subcellular location">
    <subcellularLocation>
        <location evidence="1">Nucleus</location>
    </subcellularLocation>
</comment>
<gene>
    <name evidence="5" type="ORF">MNOR_LOCUS14605</name>
</gene>
<dbReference type="AlphaFoldDB" id="A0AAV2QRE3"/>
<evidence type="ECO:0008006" key="7">
    <source>
        <dbReference type="Google" id="ProtNLM"/>
    </source>
</evidence>
<proteinExistence type="predicted"/>
<feature type="domain" description="Integrator complex subunit 4/Protein SIEL C-terminal Ig-like" evidence="4">
    <location>
        <begin position="122"/>
        <end position="252"/>
    </location>
</feature>
<feature type="non-terminal residue" evidence="5">
    <location>
        <position position="1"/>
    </location>
</feature>
<comment type="caution">
    <text evidence="5">The sequence shown here is derived from an EMBL/GenBank/DDBJ whole genome shotgun (WGS) entry which is preliminary data.</text>
</comment>
<dbReference type="GO" id="GO:0032039">
    <property type="term" value="C:integrator complex"/>
    <property type="evidence" value="ECO:0007669"/>
    <property type="project" value="TreeGrafter"/>
</dbReference>
<dbReference type="InterPro" id="IPR056235">
    <property type="entry name" value="INTS4_8HBD"/>
</dbReference>
<name>A0AAV2QRE3_MEGNR</name>
<evidence type="ECO:0000256" key="2">
    <source>
        <dbReference type="ARBA" id="ARBA00023242"/>
    </source>
</evidence>
<dbReference type="PANTHER" id="PTHR20938">
    <property type="entry name" value="INTEGRATOR COMPLEX SUBUNIT 4"/>
    <property type="match status" value="1"/>
</dbReference>
<dbReference type="Pfam" id="PF24493">
    <property type="entry name" value="INTS4_8HBD"/>
    <property type="match status" value="1"/>
</dbReference>
<keyword evidence="2" id="KW-0539">Nucleus</keyword>
<dbReference type="EMBL" id="CAXKWB010008799">
    <property type="protein sequence ID" value="CAL4092512.1"/>
    <property type="molecule type" value="Genomic_DNA"/>
</dbReference>
<organism evidence="5 6">
    <name type="scientific">Meganyctiphanes norvegica</name>
    <name type="common">Northern krill</name>
    <name type="synonym">Thysanopoda norvegica</name>
    <dbReference type="NCBI Taxonomy" id="48144"/>
    <lineage>
        <taxon>Eukaryota</taxon>
        <taxon>Metazoa</taxon>
        <taxon>Ecdysozoa</taxon>
        <taxon>Arthropoda</taxon>
        <taxon>Crustacea</taxon>
        <taxon>Multicrustacea</taxon>
        <taxon>Malacostraca</taxon>
        <taxon>Eumalacostraca</taxon>
        <taxon>Eucarida</taxon>
        <taxon>Euphausiacea</taxon>
        <taxon>Euphausiidae</taxon>
        <taxon>Meganyctiphanes</taxon>
    </lineage>
</organism>
<evidence type="ECO:0000313" key="6">
    <source>
        <dbReference type="Proteomes" id="UP001497623"/>
    </source>
</evidence>
<evidence type="ECO:0000313" key="5">
    <source>
        <dbReference type="EMBL" id="CAL4092512.1"/>
    </source>
</evidence>
<dbReference type="Proteomes" id="UP001497623">
    <property type="component" value="Unassembled WGS sequence"/>
</dbReference>
<dbReference type="PANTHER" id="PTHR20938:SF0">
    <property type="entry name" value="INTEGRATOR COMPLEX SUBUNIT 4"/>
    <property type="match status" value="1"/>
</dbReference>
<reference evidence="5 6" key="1">
    <citation type="submission" date="2024-05" db="EMBL/GenBank/DDBJ databases">
        <authorList>
            <person name="Wallberg A."/>
        </authorList>
    </citation>
    <scope>NUCLEOTIDE SEQUENCE [LARGE SCALE GENOMIC DNA]</scope>
</reference>
<evidence type="ECO:0000259" key="3">
    <source>
        <dbReference type="Pfam" id="PF24493"/>
    </source>
</evidence>